<feature type="compositionally biased region" description="Basic residues" evidence="1">
    <location>
        <begin position="27"/>
        <end position="46"/>
    </location>
</feature>
<dbReference type="EMBL" id="HBUE01186044">
    <property type="protein sequence ID" value="CAG6522619.1"/>
    <property type="molecule type" value="Transcribed_RNA"/>
</dbReference>
<dbReference type="EMBL" id="HBUE01291771">
    <property type="protein sequence ID" value="CAG6574250.1"/>
    <property type="molecule type" value="Transcribed_RNA"/>
</dbReference>
<feature type="region of interest" description="Disordered" evidence="1">
    <location>
        <begin position="24"/>
        <end position="46"/>
    </location>
</feature>
<feature type="region of interest" description="Disordered" evidence="1">
    <location>
        <begin position="115"/>
        <end position="134"/>
    </location>
</feature>
<dbReference type="EMBL" id="HBUE01291772">
    <property type="protein sequence ID" value="CAG6574252.1"/>
    <property type="molecule type" value="Transcribed_RNA"/>
</dbReference>
<protein>
    <submittedName>
        <fullName evidence="2">(northern house mosquito) hypothetical protein</fullName>
    </submittedName>
</protein>
<proteinExistence type="predicted"/>
<evidence type="ECO:0000313" key="2">
    <source>
        <dbReference type="EMBL" id="CAG6522619.1"/>
    </source>
</evidence>
<accession>A0A8D8E4Z9</accession>
<evidence type="ECO:0000256" key="1">
    <source>
        <dbReference type="SAM" id="MobiDB-lite"/>
    </source>
</evidence>
<organism evidence="2">
    <name type="scientific">Culex pipiens</name>
    <name type="common">House mosquito</name>
    <dbReference type="NCBI Taxonomy" id="7175"/>
    <lineage>
        <taxon>Eukaryota</taxon>
        <taxon>Metazoa</taxon>
        <taxon>Ecdysozoa</taxon>
        <taxon>Arthropoda</taxon>
        <taxon>Hexapoda</taxon>
        <taxon>Insecta</taxon>
        <taxon>Pterygota</taxon>
        <taxon>Neoptera</taxon>
        <taxon>Endopterygota</taxon>
        <taxon>Diptera</taxon>
        <taxon>Nematocera</taxon>
        <taxon>Culicoidea</taxon>
        <taxon>Culicidae</taxon>
        <taxon>Culicinae</taxon>
        <taxon>Culicini</taxon>
        <taxon>Culex</taxon>
        <taxon>Culex</taxon>
    </lineage>
</organism>
<feature type="compositionally biased region" description="Basic and acidic residues" evidence="1">
    <location>
        <begin position="115"/>
        <end position="124"/>
    </location>
</feature>
<reference evidence="2" key="1">
    <citation type="submission" date="2021-05" db="EMBL/GenBank/DDBJ databases">
        <authorList>
            <person name="Alioto T."/>
            <person name="Alioto T."/>
            <person name="Gomez Garrido J."/>
        </authorList>
    </citation>
    <scope>NUCLEOTIDE SEQUENCE</scope>
</reference>
<dbReference type="AlphaFoldDB" id="A0A8D8E4Z9"/>
<name>A0A8D8E4Z9_CULPI</name>
<sequence>MPPRTRSRRRTASERWSTIPIVTQTPPRRKRRNRRRSSRRSAKRTRFCRMPTRSHATTTDATLRIWSSRATLTRSRCSASSSSSRARTAVLAVVLEVPAAVAVEVAATTLHSASVKHESMEHTRERHSHVTHTPQLWSSIIQQSKTKQKHTER</sequence>
<dbReference type="EMBL" id="HBUE01186045">
    <property type="protein sequence ID" value="CAG6522621.1"/>
    <property type="molecule type" value="Transcribed_RNA"/>
</dbReference>